<sequence>MGARVPRGRLLSYAERSGACFPPFFPDPEPTVAVPLTLYIDNRLLSPYAMSAYVALAEKNLDFELRLVDLDQGEQRMAPFLCRSPTGKVPVLAHHDFYLSESSAIAEYLEDVFPAPEYAAICPADPRARARMRQVQAWLRSDLAALRRERPTEVVFEGLKPAPLSDAAQLDATRLVRVATCLVPAGQKHLFDDWCVADADLALMLNRLVLSGEDVPARLRDYAAEQWERPSLRRWRDGR</sequence>
<dbReference type="SUPFAM" id="SSF52833">
    <property type="entry name" value="Thioredoxin-like"/>
    <property type="match status" value="1"/>
</dbReference>
<dbReference type="Gene3D" id="3.40.30.10">
    <property type="entry name" value="Glutaredoxin"/>
    <property type="match status" value="1"/>
</dbReference>
<comment type="caution">
    <text evidence="2">The sequence shown here is derived from an EMBL/GenBank/DDBJ whole genome shotgun (WGS) entry which is preliminary data.</text>
</comment>
<dbReference type="InterPro" id="IPR036249">
    <property type="entry name" value="Thioredoxin-like_sf"/>
</dbReference>
<feature type="domain" description="GST N-terminal" evidence="1">
    <location>
        <begin position="36"/>
        <end position="117"/>
    </location>
</feature>
<gene>
    <name evidence="2" type="ORF">CAL29_26145</name>
</gene>
<dbReference type="Gene3D" id="1.20.1050.10">
    <property type="match status" value="1"/>
</dbReference>
<dbReference type="PANTHER" id="PTHR42673:SF21">
    <property type="entry name" value="GLUTATHIONE S-TRANSFERASE YFCF"/>
    <property type="match status" value="1"/>
</dbReference>
<keyword evidence="2" id="KW-0808">Transferase</keyword>
<dbReference type="SFLD" id="SFLDG00358">
    <property type="entry name" value="Main_(cytGST)"/>
    <property type="match status" value="1"/>
</dbReference>
<dbReference type="SUPFAM" id="SSF47616">
    <property type="entry name" value="GST C-terminal domain-like"/>
    <property type="match status" value="1"/>
</dbReference>
<dbReference type="GO" id="GO:0004364">
    <property type="term" value="F:glutathione transferase activity"/>
    <property type="evidence" value="ECO:0007669"/>
    <property type="project" value="TreeGrafter"/>
</dbReference>
<reference evidence="3" key="1">
    <citation type="submission" date="2017-05" db="EMBL/GenBank/DDBJ databases">
        <title>Complete and WGS of Bordetella genogroups.</title>
        <authorList>
            <person name="Spilker T."/>
            <person name="Lipuma J."/>
        </authorList>
    </citation>
    <scope>NUCLEOTIDE SEQUENCE [LARGE SCALE GENOMIC DNA]</scope>
    <source>
        <strain evidence="3">AU16122</strain>
    </source>
</reference>
<dbReference type="InterPro" id="IPR034338">
    <property type="entry name" value="GST_4_C"/>
</dbReference>
<dbReference type="InterPro" id="IPR004045">
    <property type="entry name" value="Glutathione_S-Trfase_N"/>
</dbReference>
<dbReference type="InterPro" id="IPR040079">
    <property type="entry name" value="Glutathione_S-Trfase"/>
</dbReference>
<evidence type="ECO:0000259" key="1">
    <source>
        <dbReference type="PROSITE" id="PS50404"/>
    </source>
</evidence>
<dbReference type="Proteomes" id="UP000216020">
    <property type="component" value="Unassembled WGS sequence"/>
</dbReference>
<dbReference type="EMBL" id="NEVM01000005">
    <property type="protein sequence ID" value="OZI31393.1"/>
    <property type="molecule type" value="Genomic_DNA"/>
</dbReference>
<protein>
    <submittedName>
        <fullName evidence="2">Glutathione S-transferase</fullName>
    </submittedName>
</protein>
<dbReference type="PROSITE" id="PS50404">
    <property type="entry name" value="GST_NTER"/>
    <property type="match status" value="1"/>
</dbReference>
<accession>A0A261S4J2</accession>
<dbReference type="InterPro" id="IPR036282">
    <property type="entry name" value="Glutathione-S-Trfase_C_sf"/>
</dbReference>
<organism evidence="2 3">
    <name type="scientific">Bordetella genomosp. 10</name>
    <dbReference type="NCBI Taxonomy" id="1416804"/>
    <lineage>
        <taxon>Bacteria</taxon>
        <taxon>Pseudomonadati</taxon>
        <taxon>Pseudomonadota</taxon>
        <taxon>Betaproteobacteria</taxon>
        <taxon>Burkholderiales</taxon>
        <taxon>Alcaligenaceae</taxon>
        <taxon>Bordetella</taxon>
    </lineage>
</organism>
<keyword evidence="3" id="KW-1185">Reference proteome</keyword>
<dbReference type="NCBIfam" id="NF011693">
    <property type="entry name" value="PRK15113.1"/>
    <property type="match status" value="1"/>
</dbReference>
<evidence type="ECO:0000313" key="3">
    <source>
        <dbReference type="Proteomes" id="UP000216020"/>
    </source>
</evidence>
<dbReference type="AlphaFoldDB" id="A0A261S4J2"/>
<dbReference type="GO" id="GO:0006749">
    <property type="term" value="P:glutathione metabolic process"/>
    <property type="evidence" value="ECO:0007669"/>
    <property type="project" value="TreeGrafter"/>
</dbReference>
<proteinExistence type="predicted"/>
<dbReference type="PANTHER" id="PTHR42673">
    <property type="entry name" value="MALEYLACETOACETATE ISOMERASE"/>
    <property type="match status" value="1"/>
</dbReference>
<dbReference type="CDD" id="cd03195">
    <property type="entry name" value="GST_C_4"/>
    <property type="match status" value="1"/>
</dbReference>
<dbReference type="SFLD" id="SFLDS00019">
    <property type="entry name" value="Glutathione_Transferase_(cytos"/>
    <property type="match status" value="1"/>
</dbReference>
<dbReference type="Pfam" id="PF14834">
    <property type="entry name" value="GST_C_4"/>
    <property type="match status" value="1"/>
</dbReference>
<name>A0A261S4J2_9BORD</name>
<dbReference type="Pfam" id="PF13409">
    <property type="entry name" value="GST_N_2"/>
    <property type="match status" value="1"/>
</dbReference>
<dbReference type="GO" id="GO:0006559">
    <property type="term" value="P:L-phenylalanine catabolic process"/>
    <property type="evidence" value="ECO:0007669"/>
    <property type="project" value="TreeGrafter"/>
</dbReference>
<dbReference type="GO" id="GO:0016034">
    <property type="term" value="F:maleylacetoacetate isomerase activity"/>
    <property type="evidence" value="ECO:0007669"/>
    <property type="project" value="TreeGrafter"/>
</dbReference>
<evidence type="ECO:0000313" key="2">
    <source>
        <dbReference type="EMBL" id="OZI31393.1"/>
    </source>
</evidence>